<proteinExistence type="predicted"/>
<feature type="compositionally biased region" description="Pro residues" evidence="1">
    <location>
        <begin position="130"/>
        <end position="140"/>
    </location>
</feature>
<evidence type="ECO:0000256" key="1">
    <source>
        <dbReference type="SAM" id="MobiDB-lite"/>
    </source>
</evidence>
<feature type="compositionally biased region" description="Basic residues" evidence="1">
    <location>
        <begin position="191"/>
        <end position="204"/>
    </location>
</feature>
<organism evidence="2">
    <name type="scientific">Dunaliella tertiolecta</name>
    <name type="common">Green alga</name>
    <dbReference type="NCBI Taxonomy" id="3047"/>
    <lineage>
        <taxon>Eukaryota</taxon>
        <taxon>Viridiplantae</taxon>
        <taxon>Chlorophyta</taxon>
        <taxon>core chlorophytes</taxon>
        <taxon>Chlorophyceae</taxon>
        <taxon>CS clade</taxon>
        <taxon>Chlamydomonadales</taxon>
        <taxon>Dunaliellaceae</taxon>
        <taxon>Dunaliella</taxon>
    </lineage>
</organism>
<dbReference type="AlphaFoldDB" id="A0A7S3VRH7"/>
<reference evidence="2" key="1">
    <citation type="submission" date="2021-01" db="EMBL/GenBank/DDBJ databases">
        <authorList>
            <person name="Corre E."/>
            <person name="Pelletier E."/>
            <person name="Niang G."/>
            <person name="Scheremetjew M."/>
            <person name="Finn R."/>
            <person name="Kale V."/>
            <person name="Holt S."/>
            <person name="Cochrane G."/>
            <person name="Meng A."/>
            <person name="Brown T."/>
            <person name="Cohen L."/>
        </authorList>
    </citation>
    <scope>NUCLEOTIDE SEQUENCE</scope>
    <source>
        <strain evidence="2">CCMP1320</strain>
    </source>
</reference>
<feature type="compositionally biased region" description="Basic residues" evidence="1">
    <location>
        <begin position="93"/>
        <end position="105"/>
    </location>
</feature>
<accession>A0A7S3VRH7</accession>
<feature type="compositionally biased region" description="Acidic residues" evidence="1">
    <location>
        <begin position="260"/>
        <end position="270"/>
    </location>
</feature>
<dbReference type="EMBL" id="HBIP01028380">
    <property type="protein sequence ID" value="CAE0502104.1"/>
    <property type="molecule type" value="Transcribed_RNA"/>
</dbReference>
<protein>
    <submittedName>
        <fullName evidence="2">Uncharacterized protein</fullName>
    </submittedName>
</protein>
<sequence>MPAEEQHTDSGPSLCAICGDEVDEAVDYTTALTCSFWGCGRHNVKGLYHTECVGDYQRQNSITKGANTGYLCPRGNSRAEIDKDNPCRGKIQATHHRLPNKKKKQPPQPLPAAMFPSRQLQAPKPKAPKPHTPGPPPKAPKPVSKEAIQRQVLACRQATQATQGDSVLERLRGGPQPQQPSVIPGMEFEVKKKKPAKKKSKASKQHQSEAPQEGAAADGKPAPKSVSLTQLPNIMPKMDGENYITDLNRYNLLVGGQYSSEDETDDEVSDAEGSGSEVMQ</sequence>
<feature type="region of interest" description="Disordered" evidence="1">
    <location>
        <begin position="92"/>
        <end position="236"/>
    </location>
</feature>
<name>A0A7S3VRH7_DUNTE</name>
<evidence type="ECO:0000313" key="2">
    <source>
        <dbReference type="EMBL" id="CAE0502104.1"/>
    </source>
</evidence>
<gene>
    <name evidence="2" type="ORF">DTER00134_LOCUS17177</name>
</gene>
<feature type="region of interest" description="Disordered" evidence="1">
    <location>
        <begin position="256"/>
        <end position="280"/>
    </location>
</feature>